<dbReference type="AlphaFoldDB" id="A0A939FZY9"/>
<sequence>MADKMPRIFRTLETRQGRHAFDTIVKAAVAGYLDLRRPGASHSAEFSRLITSTWDKLSVETKRDLAIALANKPDLPRAIVTLILAEPADISAPFLFSSPCLTEHDAALLNSRHTAREDRGARDKRPAATTAMRSRPAARQEQETGDSGGAEAPLRSAAAARDALRALASRRTGGATKAGKATTSERLQPPPAGEASLTLTHEGLMAAARSGARERCLATIAAMLSLPKAAADQLWRDEHGHSLAAALKLLGLQTGDTMSIAMLVHETAGRDITAFEDLRRFFRAITVEDCCRELGLPLRSIAPAGHNPAPHQPLHAEDGGAGYRVASSHRPVAFGRRRNAPSTATVNTSGRKR</sequence>
<comment type="caution">
    <text evidence="2">The sequence shown here is derived from an EMBL/GenBank/DDBJ whole genome shotgun (WGS) entry which is preliminary data.</text>
</comment>
<feature type="compositionally biased region" description="Low complexity" evidence="1">
    <location>
        <begin position="169"/>
        <end position="182"/>
    </location>
</feature>
<protein>
    <recommendedName>
        <fullName evidence="4">DUF2336 domain-containing protein</fullName>
    </recommendedName>
</protein>
<organism evidence="2 3">
    <name type="scientific">Jiella flava</name>
    <dbReference type="NCBI Taxonomy" id="2816857"/>
    <lineage>
        <taxon>Bacteria</taxon>
        <taxon>Pseudomonadati</taxon>
        <taxon>Pseudomonadota</taxon>
        <taxon>Alphaproteobacteria</taxon>
        <taxon>Hyphomicrobiales</taxon>
        <taxon>Aurantimonadaceae</taxon>
        <taxon>Jiella</taxon>
    </lineage>
</organism>
<name>A0A939FZY9_9HYPH</name>
<feature type="region of interest" description="Disordered" evidence="1">
    <location>
        <begin position="111"/>
        <end position="156"/>
    </location>
</feature>
<dbReference type="Proteomes" id="UP000664122">
    <property type="component" value="Unassembled WGS sequence"/>
</dbReference>
<gene>
    <name evidence="2" type="ORF">J1C48_11965</name>
</gene>
<feature type="compositionally biased region" description="Basic and acidic residues" evidence="1">
    <location>
        <begin position="114"/>
        <end position="126"/>
    </location>
</feature>
<feature type="region of interest" description="Disordered" evidence="1">
    <location>
        <begin position="333"/>
        <end position="353"/>
    </location>
</feature>
<evidence type="ECO:0000313" key="2">
    <source>
        <dbReference type="EMBL" id="MBO0663296.1"/>
    </source>
</evidence>
<evidence type="ECO:0000256" key="1">
    <source>
        <dbReference type="SAM" id="MobiDB-lite"/>
    </source>
</evidence>
<reference evidence="2" key="1">
    <citation type="submission" date="2021-03" db="EMBL/GenBank/DDBJ databases">
        <title>Whole genome sequence of Jiella sp. CQZ9-1.</title>
        <authorList>
            <person name="Tuo L."/>
        </authorList>
    </citation>
    <scope>NUCLEOTIDE SEQUENCE</scope>
    <source>
        <strain evidence="2">CQZ9-1</strain>
    </source>
</reference>
<accession>A0A939FZY9</accession>
<feature type="compositionally biased region" description="Polar residues" evidence="1">
    <location>
        <begin position="340"/>
        <end position="353"/>
    </location>
</feature>
<feature type="region of interest" description="Disordered" evidence="1">
    <location>
        <begin position="169"/>
        <end position="195"/>
    </location>
</feature>
<evidence type="ECO:0008006" key="4">
    <source>
        <dbReference type="Google" id="ProtNLM"/>
    </source>
</evidence>
<dbReference type="RefSeq" id="WP_207258079.1">
    <property type="nucleotide sequence ID" value="NZ_JAFMPP010000009.1"/>
</dbReference>
<evidence type="ECO:0000313" key="3">
    <source>
        <dbReference type="Proteomes" id="UP000664122"/>
    </source>
</evidence>
<dbReference type="EMBL" id="JAFMPP010000009">
    <property type="protein sequence ID" value="MBO0663296.1"/>
    <property type="molecule type" value="Genomic_DNA"/>
</dbReference>
<keyword evidence="3" id="KW-1185">Reference proteome</keyword>
<proteinExistence type="predicted"/>